<evidence type="ECO:0000256" key="5">
    <source>
        <dbReference type="ARBA" id="ARBA00022989"/>
    </source>
</evidence>
<dbReference type="InterPro" id="IPR006665">
    <property type="entry name" value="OmpA-like"/>
</dbReference>
<dbReference type="InterPro" id="IPR036737">
    <property type="entry name" value="OmpA-like_sf"/>
</dbReference>
<dbReference type="RefSeq" id="WP_092231922.1">
    <property type="nucleotide sequence ID" value="NZ_FNLL01000003.1"/>
</dbReference>
<reference evidence="11" key="1">
    <citation type="submission" date="2016-10" db="EMBL/GenBank/DDBJ databases">
        <authorList>
            <person name="Varghese N."/>
            <person name="Submissions S."/>
        </authorList>
    </citation>
    <scope>NUCLEOTIDE SEQUENCE [LARGE SCALE GENOMIC DNA]</scope>
    <source>
        <strain evidence="11">DSM 3384</strain>
    </source>
</reference>
<gene>
    <name evidence="10" type="ORF">SAMN04487931_103357</name>
</gene>
<evidence type="ECO:0000256" key="4">
    <source>
        <dbReference type="ARBA" id="ARBA00022692"/>
    </source>
</evidence>
<protein>
    <submittedName>
        <fullName evidence="10">Chemotaxis protein MotB</fullName>
    </submittedName>
</protein>
<dbReference type="Pfam" id="PF00691">
    <property type="entry name" value="OmpA"/>
    <property type="match status" value="1"/>
</dbReference>
<evidence type="ECO:0000256" key="8">
    <source>
        <dbReference type="SAM" id="Phobius"/>
    </source>
</evidence>
<dbReference type="Proteomes" id="UP000199608">
    <property type="component" value="Unassembled WGS sequence"/>
</dbReference>
<feature type="domain" description="OmpA-like" evidence="9">
    <location>
        <begin position="120"/>
        <end position="241"/>
    </location>
</feature>
<evidence type="ECO:0000313" key="11">
    <source>
        <dbReference type="Proteomes" id="UP000199608"/>
    </source>
</evidence>
<dbReference type="InterPro" id="IPR050330">
    <property type="entry name" value="Bact_OuterMem_StrucFunc"/>
</dbReference>
<evidence type="ECO:0000256" key="3">
    <source>
        <dbReference type="ARBA" id="ARBA00022475"/>
    </source>
</evidence>
<evidence type="ECO:0000256" key="7">
    <source>
        <dbReference type="PROSITE-ProRule" id="PRU00473"/>
    </source>
</evidence>
<keyword evidence="6 7" id="KW-0472">Membrane</keyword>
<accession>A0A1H2EV88</accession>
<evidence type="ECO:0000256" key="2">
    <source>
        <dbReference type="ARBA" id="ARBA00008914"/>
    </source>
</evidence>
<keyword evidence="3" id="KW-1003">Cell membrane</keyword>
<dbReference type="PROSITE" id="PS51123">
    <property type="entry name" value="OMPA_2"/>
    <property type="match status" value="1"/>
</dbReference>
<dbReference type="CDD" id="cd07185">
    <property type="entry name" value="OmpA_C-like"/>
    <property type="match status" value="1"/>
</dbReference>
<evidence type="ECO:0000259" key="9">
    <source>
        <dbReference type="PROSITE" id="PS51123"/>
    </source>
</evidence>
<dbReference type="InterPro" id="IPR025713">
    <property type="entry name" value="MotB-like_N_dom"/>
</dbReference>
<dbReference type="GO" id="GO:0005886">
    <property type="term" value="C:plasma membrane"/>
    <property type="evidence" value="ECO:0007669"/>
    <property type="project" value="UniProtKB-SubCell"/>
</dbReference>
<comment type="subcellular location">
    <subcellularLocation>
        <location evidence="1">Cell membrane</location>
        <topology evidence="1">Single-pass membrane protein</topology>
    </subcellularLocation>
</comment>
<comment type="similarity">
    <text evidence="2">Belongs to the MotB family.</text>
</comment>
<dbReference type="PANTHER" id="PTHR30329:SF21">
    <property type="entry name" value="LIPOPROTEIN YIAD-RELATED"/>
    <property type="match status" value="1"/>
</dbReference>
<organism evidence="10 11">
    <name type="scientific">Desulfobacula phenolica</name>
    <dbReference type="NCBI Taxonomy" id="90732"/>
    <lineage>
        <taxon>Bacteria</taxon>
        <taxon>Pseudomonadati</taxon>
        <taxon>Thermodesulfobacteriota</taxon>
        <taxon>Desulfobacteria</taxon>
        <taxon>Desulfobacterales</taxon>
        <taxon>Desulfobacteraceae</taxon>
        <taxon>Desulfobacula</taxon>
    </lineage>
</organism>
<sequence length="244" mass="27916">MRPDIYDSIFPADYDDATWLVTYADLVTILLVFFVLLYTLSFFEKEQYRKAVETIKVQVEENENLIGLMELMEIPETADTQITIEDITGLHSREKSLFKNITKFVQSSGQKQNISSRILDGKIIVTIKGKALFNSGSAFLNNAAILIFDEIIQILYDYPEYNINIKGHTDNIPISTPIFPSNWELSAIRATTVLQYLVLQGIRPQRLTATGYGDIMPLVPNTSEENRAQNRRVEFVLEKKEPRN</sequence>
<proteinExistence type="inferred from homology"/>
<evidence type="ECO:0000313" key="10">
    <source>
        <dbReference type="EMBL" id="SDT98638.1"/>
    </source>
</evidence>
<keyword evidence="4 8" id="KW-0812">Transmembrane</keyword>
<keyword evidence="11" id="KW-1185">Reference proteome</keyword>
<keyword evidence="5 8" id="KW-1133">Transmembrane helix</keyword>
<dbReference type="Pfam" id="PF13677">
    <property type="entry name" value="MotB_plug"/>
    <property type="match status" value="1"/>
</dbReference>
<dbReference type="PANTHER" id="PTHR30329">
    <property type="entry name" value="STATOR ELEMENT OF FLAGELLAR MOTOR COMPLEX"/>
    <property type="match status" value="1"/>
</dbReference>
<name>A0A1H2EV88_9BACT</name>
<feature type="transmembrane region" description="Helical" evidence="8">
    <location>
        <begin position="20"/>
        <end position="40"/>
    </location>
</feature>
<evidence type="ECO:0000256" key="6">
    <source>
        <dbReference type="ARBA" id="ARBA00023136"/>
    </source>
</evidence>
<dbReference type="AlphaFoldDB" id="A0A1H2EV88"/>
<dbReference type="Gene3D" id="3.30.1330.60">
    <property type="entry name" value="OmpA-like domain"/>
    <property type="match status" value="1"/>
</dbReference>
<evidence type="ECO:0000256" key="1">
    <source>
        <dbReference type="ARBA" id="ARBA00004162"/>
    </source>
</evidence>
<dbReference type="EMBL" id="FNLL01000003">
    <property type="protein sequence ID" value="SDT98638.1"/>
    <property type="molecule type" value="Genomic_DNA"/>
</dbReference>
<dbReference type="SUPFAM" id="SSF103088">
    <property type="entry name" value="OmpA-like"/>
    <property type="match status" value="1"/>
</dbReference>